<reference evidence="2 3" key="1">
    <citation type="submission" date="2014-06" db="EMBL/GenBank/DDBJ databases">
        <title>The draft genome sequence of Idiomarina salinarum ISL-52.</title>
        <authorList>
            <person name="Du J."/>
            <person name="Shao Z."/>
        </authorList>
    </citation>
    <scope>NUCLEOTIDE SEQUENCE [LARGE SCALE GENOMIC DNA]</scope>
    <source>
        <strain evidence="2 3">ISL-52</strain>
    </source>
</reference>
<dbReference type="AlphaFoldDB" id="A0A094IU40"/>
<evidence type="ECO:0000313" key="3">
    <source>
        <dbReference type="Proteomes" id="UP000054363"/>
    </source>
</evidence>
<dbReference type="GO" id="GO:0016787">
    <property type="term" value="F:hydrolase activity"/>
    <property type="evidence" value="ECO:0007669"/>
    <property type="project" value="InterPro"/>
</dbReference>
<dbReference type="InterPro" id="IPR011811">
    <property type="entry name" value="Peptidase_S51_cyanophycinase"/>
</dbReference>
<organism evidence="2 3">
    <name type="scientific">Pseudidiomarina salinarum</name>
    <dbReference type="NCBI Taxonomy" id="435908"/>
    <lineage>
        <taxon>Bacteria</taxon>
        <taxon>Pseudomonadati</taxon>
        <taxon>Pseudomonadota</taxon>
        <taxon>Gammaproteobacteria</taxon>
        <taxon>Alteromonadales</taxon>
        <taxon>Idiomarinaceae</taxon>
        <taxon>Pseudidiomarina</taxon>
    </lineage>
</organism>
<dbReference type="PANTHER" id="PTHR36175:SF1">
    <property type="entry name" value="CYANOPHYCINASE"/>
    <property type="match status" value="1"/>
</dbReference>
<feature type="signal peptide" evidence="1">
    <location>
        <begin position="1"/>
        <end position="23"/>
    </location>
</feature>
<comment type="caution">
    <text evidence="2">The sequence shown here is derived from an EMBL/GenBank/DDBJ whole genome shotgun (WGS) entry which is preliminary data.</text>
</comment>
<dbReference type="EMBL" id="JPER01000004">
    <property type="protein sequence ID" value="KFZ30657.1"/>
    <property type="molecule type" value="Genomic_DNA"/>
</dbReference>
<keyword evidence="3" id="KW-1185">Reference proteome</keyword>
<evidence type="ECO:0000313" key="2">
    <source>
        <dbReference type="EMBL" id="KFZ30657.1"/>
    </source>
</evidence>
<dbReference type="eggNOG" id="COG4242">
    <property type="taxonomic scope" value="Bacteria"/>
</dbReference>
<dbReference type="Proteomes" id="UP000054363">
    <property type="component" value="Unassembled WGS sequence"/>
</dbReference>
<sequence length="559" mass="61066">MRTQILSVLAAAVSLAFSGPVAAQASTTEASGSHQLVLIGGELQACSSMASDRCDETGWIDTSTMRTDRFLNLTDKYVHPLLHDDLWPAHRREIRDELDAALDTIKNRIKEDVLPERVFQDEFTRRVTKHLYDSLSNREWDMIIDHLEMPVQPNRRIAVNLEESLNKAAPALMKAFIAEAQRVSDGKPNVLVVTAAARDSLNAAGYYTSLLADAGANASWLPIDAAVNAAQRGKRCDELDKLRAEHHNAFQRARVHGERHNEQVEFCKNPQAGVQMVANADAIFFADGDQHRLRSALLNPLSQPTDLLTAIYQRMLDDELVVGGENAGAIAMTGRPLITNGTSRMAMKEGARSAQPPAPACNLDETCPRDLNPDSLTYHPLGGLGLFPYATLDAEFADKGRHARLMRLTAATQTQLGVGIDDETLLLVDVLNNKFKVKGKRGVSFIVGAQDAATAAASTFHYVTDGAYGDISDQDITNVTLPTEGGIVTEDPTTRFMGKRGAIDSLRLICRERDSFTLVEDAFEMTVLADEGTIRQSAGGECQVLNARMGVAWKPAQNM</sequence>
<feature type="chain" id="PRO_5001899828" description="Cyanophycinase" evidence="1">
    <location>
        <begin position="24"/>
        <end position="559"/>
    </location>
</feature>
<evidence type="ECO:0000256" key="1">
    <source>
        <dbReference type="SAM" id="SignalP"/>
    </source>
</evidence>
<evidence type="ECO:0008006" key="4">
    <source>
        <dbReference type="Google" id="ProtNLM"/>
    </source>
</evidence>
<keyword evidence="1" id="KW-0732">Signal</keyword>
<dbReference type="PANTHER" id="PTHR36175">
    <property type="entry name" value="CYANOPHYCINASE"/>
    <property type="match status" value="1"/>
</dbReference>
<dbReference type="CDD" id="cd03145">
    <property type="entry name" value="GAT1_cyanophycinase"/>
    <property type="match status" value="1"/>
</dbReference>
<name>A0A094IU40_9GAMM</name>
<dbReference type="PIRSF" id="PIRSF032067">
    <property type="entry name" value="Cyanophycinase"/>
    <property type="match status" value="1"/>
</dbReference>
<dbReference type="SUPFAM" id="SSF52317">
    <property type="entry name" value="Class I glutamine amidotransferase-like"/>
    <property type="match status" value="1"/>
</dbReference>
<dbReference type="Gene3D" id="3.40.50.880">
    <property type="match status" value="1"/>
</dbReference>
<dbReference type="RefSeq" id="WP_034775985.1">
    <property type="nucleotide sequence ID" value="NZ_JPER01000004.1"/>
</dbReference>
<gene>
    <name evidence="2" type="ORF">IDSA_09020</name>
</gene>
<protein>
    <recommendedName>
        <fullName evidence="4">Cyanophycinase</fullName>
    </recommendedName>
</protein>
<accession>A0A094IU40</accession>
<dbReference type="InterPro" id="IPR029062">
    <property type="entry name" value="Class_I_gatase-like"/>
</dbReference>
<dbReference type="STRING" id="435908.IDSA_09020"/>
<proteinExistence type="predicted"/>
<dbReference type="OrthoDB" id="9799980at2"/>